<evidence type="ECO:0000313" key="7">
    <source>
        <dbReference type="Proteomes" id="UP000093069"/>
    </source>
</evidence>
<reference evidence="7" key="1">
    <citation type="submission" date="2016-01" db="EMBL/GenBank/DDBJ databases">
        <authorList>
            <person name="Vorgias C.E."/>
        </authorList>
    </citation>
    <scope>NUCLEOTIDE SEQUENCE [LARGE SCALE GENOMIC DNA]</scope>
</reference>
<dbReference type="InterPro" id="IPR017871">
    <property type="entry name" value="ABC_transporter-like_CS"/>
</dbReference>
<dbReference type="Proteomes" id="UP000093069">
    <property type="component" value="Chromosome I"/>
</dbReference>
<dbReference type="EMBL" id="LN999010">
    <property type="protein sequence ID" value="CUX76863.1"/>
    <property type="molecule type" value="Genomic_DNA"/>
</dbReference>
<dbReference type="Pfam" id="PF00005">
    <property type="entry name" value="ABC_tran"/>
    <property type="match status" value="1"/>
</dbReference>
<dbReference type="InterPro" id="IPR003439">
    <property type="entry name" value="ABC_transporter-like_ATP-bd"/>
</dbReference>
<gene>
    <name evidence="5" type="ORF">A3L04_00465</name>
    <name evidence="6" type="ORF">CHITON_0084</name>
</gene>
<protein>
    <submittedName>
        <fullName evidence="5">Multidrug ABC transporter ATP-binding protein</fullName>
    </submittedName>
    <submittedName>
        <fullName evidence="6">Nitrate ABC transporter, ATP-binding protein</fullName>
    </submittedName>
</protein>
<organism evidence="6 7">
    <name type="scientific">Thermococcus chitonophagus</name>
    <dbReference type="NCBI Taxonomy" id="54262"/>
    <lineage>
        <taxon>Archaea</taxon>
        <taxon>Methanobacteriati</taxon>
        <taxon>Methanobacteriota</taxon>
        <taxon>Thermococci</taxon>
        <taxon>Thermococcales</taxon>
        <taxon>Thermococcaceae</taxon>
        <taxon>Thermococcus</taxon>
    </lineage>
</organism>
<evidence type="ECO:0000313" key="8">
    <source>
        <dbReference type="Proteomes" id="UP000250189"/>
    </source>
</evidence>
<accession>A0A160VPX3</accession>
<dbReference type="GeneID" id="33320997"/>
<dbReference type="InterPro" id="IPR027417">
    <property type="entry name" value="P-loop_NTPase"/>
</dbReference>
<evidence type="ECO:0000256" key="1">
    <source>
        <dbReference type="ARBA" id="ARBA00022448"/>
    </source>
</evidence>
<evidence type="ECO:0000256" key="2">
    <source>
        <dbReference type="ARBA" id="ARBA00022741"/>
    </source>
</evidence>
<dbReference type="PROSITE" id="PS50893">
    <property type="entry name" value="ABC_TRANSPORTER_2"/>
    <property type="match status" value="1"/>
</dbReference>
<evidence type="ECO:0000259" key="4">
    <source>
        <dbReference type="PROSITE" id="PS50893"/>
    </source>
</evidence>
<keyword evidence="1" id="KW-0813">Transport</keyword>
<name>A0A160VPX3_9EURY</name>
<keyword evidence="3 6" id="KW-0067">ATP-binding</keyword>
<reference evidence="6" key="2">
    <citation type="submission" date="2016-01" db="EMBL/GenBank/DDBJ databases">
        <authorList>
            <person name="Oliw E.H."/>
        </authorList>
    </citation>
    <scope>NUCLEOTIDE SEQUENCE</scope>
    <source>
        <strain evidence="6">1</strain>
    </source>
</reference>
<evidence type="ECO:0000313" key="5">
    <source>
        <dbReference type="EMBL" id="ASJ15654.1"/>
    </source>
</evidence>
<dbReference type="Proteomes" id="UP000250189">
    <property type="component" value="Chromosome"/>
</dbReference>
<evidence type="ECO:0000256" key="3">
    <source>
        <dbReference type="ARBA" id="ARBA00022840"/>
    </source>
</evidence>
<keyword evidence="2" id="KW-0547">Nucleotide-binding</keyword>
<dbReference type="PANTHER" id="PTHR42939">
    <property type="entry name" value="ABC TRANSPORTER ATP-BINDING PROTEIN ALBC-RELATED"/>
    <property type="match status" value="1"/>
</dbReference>
<proteinExistence type="predicted"/>
<sequence>MLRLIDLWVGYSSDLPVLRNINLEVENGEVANFYGVNGIGKTTLLKTVATFLKPLKGSITYNGNPIQKIRDRIFFLPETVNVPSLVTGMDYVRAVTSLYGRIARKEEVLEALKIVNVPDPTLRLGRMSQGMKRRIQLSAALLVDAELFILDDPAVAIDSESKYELMGEILEILKEKGVVLMSSREPLNFCDYNIDLKMFSPKYVVNSMGVI</sequence>
<evidence type="ECO:0000313" key="6">
    <source>
        <dbReference type="EMBL" id="CUX76863.1"/>
    </source>
</evidence>
<dbReference type="GO" id="GO:0005524">
    <property type="term" value="F:ATP binding"/>
    <property type="evidence" value="ECO:0007669"/>
    <property type="project" value="UniProtKB-KW"/>
</dbReference>
<dbReference type="Gene3D" id="3.40.50.300">
    <property type="entry name" value="P-loop containing nucleotide triphosphate hydrolases"/>
    <property type="match status" value="1"/>
</dbReference>
<dbReference type="RefSeq" id="WP_068575703.1">
    <property type="nucleotide sequence ID" value="NZ_CP015193.1"/>
</dbReference>
<dbReference type="InterPro" id="IPR003593">
    <property type="entry name" value="AAA+_ATPase"/>
</dbReference>
<dbReference type="EMBL" id="CP015193">
    <property type="protein sequence ID" value="ASJ15654.1"/>
    <property type="molecule type" value="Genomic_DNA"/>
</dbReference>
<dbReference type="OrthoDB" id="97750at2157"/>
<dbReference type="AlphaFoldDB" id="A0A160VPX3"/>
<dbReference type="SUPFAM" id="SSF52540">
    <property type="entry name" value="P-loop containing nucleoside triphosphate hydrolases"/>
    <property type="match status" value="1"/>
</dbReference>
<dbReference type="PANTHER" id="PTHR42939:SF1">
    <property type="entry name" value="ABC TRANSPORTER ATP-BINDING PROTEIN ALBC-RELATED"/>
    <property type="match status" value="1"/>
</dbReference>
<keyword evidence="8" id="KW-1185">Reference proteome</keyword>
<dbReference type="STRING" id="54262.CHITON_0084"/>
<dbReference type="KEGG" id="tch:CHITON_0084"/>
<reference evidence="5 8" key="3">
    <citation type="submission" date="2016-04" db="EMBL/GenBank/DDBJ databases">
        <title>Complete genome sequence of Thermococcus chitonophagus type strain GC74.</title>
        <authorList>
            <person name="Oger P.M."/>
        </authorList>
    </citation>
    <scope>NUCLEOTIDE SEQUENCE [LARGE SCALE GENOMIC DNA]</scope>
    <source>
        <strain evidence="5 8">GC74</strain>
    </source>
</reference>
<dbReference type="InterPro" id="IPR051782">
    <property type="entry name" value="ABC_Transporter_VariousFunc"/>
</dbReference>
<feature type="domain" description="ABC transporter" evidence="4">
    <location>
        <begin position="2"/>
        <end position="211"/>
    </location>
</feature>
<dbReference type="PROSITE" id="PS00211">
    <property type="entry name" value="ABC_TRANSPORTER_1"/>
    <property type="match status" value="1"/>
</dbReference>
<dbReference type="GO" id="GO:0016887">
    <property type="term" value="F:ATP hydrolysis activity"/>
    <property type="evidence" value="ECO:0007669"/>
    <property type="project" value="InterPro"/>
</dbReference>
<dbReference type="SMART" id="SM00382">
    <property type="entry name" value="AAA"/>
    <property type="match status" value="1"/>
</dbReference>